<sequence>MSQPNLHTLATEILLKILDGVELNVLVAIAQTSSRLYILTKTYRSVWMGAEDALALPLPAQETLSTIAVDSTVEFRPLRMVPVPAGLPIL</sequence>
<name>A0A166H2K6_9AGAM</name>
<accession>A0A166H2K6</accession>
<dbReference type="EMBL" id="KV428014">
    <property type="protein sequence ID" value="KZT42273.1"/>
    <property type="molecule type" value="Genomic_DNA"/>
</dbReference>
<evidence type="ECO:0000313" key="2">
    <source>
        <dbReference type="Proteomes" id="UP000076798"/>
    </source>
</evidence>
<dbReference type="AlphaFoldDB" id="A0A166H2K6"/>
<keyword evidence="2" id="KW-1185">Reference proteome</keyword>
<organism evidence="1 2">
    <name type="scientific">Sistotremastrum suecicum HHB10207 ss-3</name>
    <dbReference type="NCBI Taxonomy" id="1314776"/>
    <lineage>
        <taxon>Eukaryota</taxon>
        <taxon>Fungi</taxon>
        <taxon>Dikarya</taxon>
        <taxon>Basidiomycota</taxon>
        <taxon>Agaricomycotina</taxon>
        <taxon>Agaricomycetes</taxon>
        <taxon>Sistotremastrales</taxon>
        <taxon>Sistotremastraceae</taxon>
        <taxon>Sistotremastrum</taxon>
    </lineage>
</organism>
<dbReference type="Proteomes" id="UP000076798">
    <property type="component" value="Unassembled WGS sequence"/>
</dbReference>
<proteinExistence type="predicted"/>
<evidence type="ECO:0008006" key="3">
    <source>
        <dbReference type="Google" id="ProtNLM"/>
    </source>
</evidence>
<protein>
    <recommendedName>
        <fullName evidence="3">F-box domain-containing protein</fullName>
    </recommendedName>
</protein>
<reference evidence="1 2" key="1">
    <citation type="journal article" date="2016" name="Mol. Biol. Evol.">
        <title>Comparative Genomics of Early-Diverging Mushroom-Forming Fungi Provides Insights into the Origins of Lignocellulose Decay Capabilities.</title>
        <authorList>
            <person name="Nagy L.G."/>
            <person name="Riley R."/>
            <person name="Tritt A."/>
            <person name="Adam C."/>
            <person name="Daum C."/>
            <person name="Floudas D."/>
            <person name="Sun H."/>
            <person name="Yadav J.S."/>
            <person name="Pangilinan J."/>
            <person name="Larsson K.H."/>
            <person name="Matsuura K."/>
            <person name="Barry K."/>
            <person name="Labutti K."/>
            <person name="Kuo R."/>
            <person name="Ohm R.A."/>
            <person name="Bhattacharya S.S."/>
            <person name="Shirouzu T."/>
            <person name="Yoshinaga Y."/>
            <person name="Martin F.M."/>
            <person name="Grigoriev I.V."/>
            <person name="Hibbett D.S."/>
        </authorList>
    </citation>
    <scope>NUCLEOTIDE SEQUENCE [LARGE SCALE GENOMIC DNA]</scope>
    <source>
        <strain evidence="1 2">HHB10207 ss-3</strain>
    </source>
</reference>
<evidence type="ECO:0000313" key="1">
    <source>
        <dbReference type="EMBL" id="KZT42273.1"/>
    </source>
</evidence>
<gene>
    <name evidence="1" type="ORF">SISSUDRAFT_1041546</name>
</gene>